<name>A0A1I1J332_9CLOT</name>
<dbReference type="GO" id="GO:0015129">
    <property type="term" value="F:lactate transmembrane transporter activity"/>
    <property type="evidence" value="ECO:0007669"/>
    <property type="project" value="UniProtKB-UniRule"/>
</dbReference>
<dbReference type="AlphaFoldDB" id="A0A1I1J332"/>
<feature type="transmembrane region" description="Helical" evidence="8">
    <location>
        <begin position="207"/>
        <end position="228"/>
    </location>
</feature>
<dbReference type="Pfam" id="PF02652">
    <property type="entry name" value="Lactate_perm"/>
    <property type="match status" value="1"/>
</dbReference>
<feature type="transmembrane region" description="Helical" evidence="8">
    <location>
        <begin position="240"/>
        <end position="258"/>
    </location>
</feature>
<feature type="transmembrane region" description="Helical" evidence="8">
    <location>
        <begin position="60"/>
        <end position="82"/>
    </location>
</feature>
<keyword evidence="7 8" id="KW-0472">Membrane</keyword>
<dbReference type="STRING" id="119641.SAMN05421842_103167"/>
<dbReference type="NCBIfam" id="TIGR00795">
    <property type="entry name" value="lctP"/>
    <property type="match status" value="1"/>
</dbReference>
<keyword evidence="4 8" id="KW-1003">Cell membrane</keyword>
<feature type="transmembrane region" description="Helical" evidence="8">
    <location>
        <begin position="29"/>
        <end position="48"/>
    </location>
</feature>
<evidence type="ECO:0000256" key="4">
    <source>
        <dbReference type="ARBA" id="ARBA00022475"/>
    </source>
</evidence>
<feature type="transmembrane region" description="Helical" evidence="8">
    <location>
        <begin position="327"/>
        <end position="353"/>
    </location>
</feature>
<evidence type="ECO:0000256" key="5">
    <source>
        <dbReference type="ARBA" id="ARBA00022692"/>
    </source>
</evidence>
<comment type="function">
    <text evidence="8">Uptake of L-lactate across the membrane. Can also transport D-lactate and glycolate.</text>
</comment>
<sequence>MYLYFLIACIPIIWIMISLGKLKIPGYKACPIALLITFLLSIFVWKMSIKEAVTSGLEGVALALWPIVIIIIAAVFTYNLSVHTGSMETIKKMMTSVTNDKRILVLILSWGFGGFLEAISGFGTAIAIPASILAALGFEPVFAAIICLIANTTPTAFGAIGLPVTTLAEVTNLDVRQLSYVITLQLFIMILIIPFALVIITGKSSKAIKGIFGITLVSGLGFALPQIFVAKYMGAELPGVIGGAVSMGLTIVIANKFYRNTKDPQYAVKTVYKGEEISPKKALLAWTPFILLFLFIILCSPLFPVIYEPLAAVKTSVYIYKGVNAKPYIFSWLVSPGTLIIIATYIGGIIQGVKFKEITSILFKTLKQMSKSVITIISIVVLAKIMGYSGIIKSIAGVLVLVTGRFYPFISPIIGALGTFVTGSDTSANVLFGGLQVEAAKSIGINPYWLAASNVMGGTAGKMISPQSIAVATAATGLAGSEGKIFNSTIKVCLAYVLFAGLLVFSCKSLLIF</sequence>
<dbReference type="InterPro" id="IPR003804">
    <property type="entry name" value="Lactate_perm"/>
</dbReference>
<keyword evidence="3 8" id="KW-0813">Transport</keyword>
<dbReference type="GO" id="GO:0015295">
    <property type="term" value="F:solute:proton symporter activity"/>
    <property type="evidence" value="ECO:0007669"/>
    <property type="project" value="TreeGrafter"/>
</dbReference>
<evidence type="ECO:0000313" key="9">
    <source>
        <dbReference type="EMBL" id="SFC42795.1"/>
    </source>
</evidence>
<dbReference type="PANTHER" id="PTHR30003:SF0">
    <property type="entry name" value="GLYCOLATE PERMEASE GLCA-RELATED"/>
    <property type="match status" value="1"/>
</dbReference>
<dbReference type="PANTHER" id="PTHR30003">
    <property type="entry name" value="L-LACTATE PERMEASE"/>
    <property type="match status" value="1"/>
</dbReference>
<feature type="transmembrane region" description="Helical" evidence="8">
    <location>
        <begin position="283"/>
        <end position="307"/>
    </location>
</feature>
<evidence type="ECO:0000256" key="6">
    <source>
        <dbReference type="ARBA" id="ARBA00022989"/>
    </source>
</evidence>
<keyword evidence="6 8" id="KW-1133">Transmembrane helix</keyword>
<feature type="transmembrane region" description="Helical" evidence="8">
    <location>
        <begin position="406"/>
        <end position="423"/>
    </location>
</feature>
<reference evidence="9 10" key="1">
    <citation type="submission" date="2016-10" db="EMBL/GenBank/DDBJ databases">
        <authorList>
            <person name="de Groot N.N."/>
        </authorList>
    </citation>
    <scope>NUCLEOTIDE SEQUENCE [LARGE SCALE GENOMIC DNA]</scope>
    <source>
        <strain evidence="9 10">DSM 12992</strain>
    </source>
</reference>
<comment type="subcellular location">
    <subcellularLocation>
        <location evidence="1 8">Cell membrane</location>
        <topology evidence="1 8">Multi-pass membrane protein</topology>
    </subcellularLocation>
</comment>
<proteinExistence type="inferred from homology"/>
<evidence type="ECO:0000256" key="1">
    <source>
        <dbReference type="ARBA" id="ARBA00004651"/>
    </source>
</evidence>
<evidence type="ECO:0000256" key="7">
    <source>
        <dbReference type="ARBA" id="ARBA00023136"/>
    </source>
</evidence>
<dbReference type="GO" id="GO:0005886">
    <property type="term" value="C:plasma membrane"/>
    <property type="evidence" value="ECO:0007669"/>
    <property type="project" value="UniProtKB-SubCell"/>
</dbReference>
<gene>
    <name evidence="9" type="ORF">SAMN05421842_103167</name>
</gene>
<feature type="transmembrane region" description="Helical" evidence="8">
    <location>
        <begin position="493"/>
        <end position="512"/>
    </location>
</feature>
<keyword evidence="5 8" id="KW-0812">Transmembrane</keyword>
<accession>A0A1I1J332</accession>
<evidence type="ECO:0000256" key="2">
    <source>
        <dbReference type="ARBA" id="ARBA00010100"/>
    </source>
</evidence>
<feature type="transmembrane region" description="Helical" evidence="8">
    <location>
        <begin position="5"/>
        <end position="22"/>
    </location>
</feature>
<dbReference type="EMBL" id="FOMG01000003">
    <property type="protein sequence ID" value="SFC42795.1"/>
    <property type="molecule type" value="Genomic_DNA"/>
</dbReference>
<feature type="transmembrane region" description="Helical" evidence="8">
    <location>
        <begin position="178"/>
        <end position="200"/>
    </location>
</feature>
<protein>
    <recommendedName>
        <fullName evidence="8">L-lactate permease</fullName>
    </recommendedName>
</protein>
<evidence type="ECO:0000256" key="8">
    <source>
        <dbReference type="RuleBase" id="RU365092"/>
    </source>
</evidence>
<evidence type="ECO:0000313" key="10">
    <source>
        <dbReference type="Proteomes" id="UP000199263"/>
    </source>
</evidence>
<evidence type="ECO:0000256" key="3">
    <source>
        <dbReference type="ARBA" id="ARBA00022448"/>
    </source>
</evidence>
<feature type="transmembrane region" description="Helical" evidence="8">
    <location>
        <begin position="103"/>
        <end position="128"/>
    </location>
</feature>
<feature type="transmembrane region" description="Helical" evidence="8">
    <location>
        <begin position="373"/>
        <end position="400"/>
    </location>
</feature>
<organism evidence="9 10">
    <name type="scientific">Clostridium uliginosum</name>
    <dbReference type="NCBI Taxonomy" id="119641"/>
    <lineage>
        <taxon>Bacteria</taxon>
        <taxon>Bacillati</taxon>
        <taxon>Bacillota</taxon>
        <taxon>Clostridia</taxon>
        <taxon>Eubacteriales</taxon>
        <taxon>Clostridiaceae</taxon>
        <taxon>Clostridium</taxon>
    </lineage>
</organism>
<keyword evidence="10" id="KW-1185">Reference proteome</keyword>
<comment type="similarity">
    <text evidence="2 8">Belongs to the lactate permease family.</text>
</comment>
<dbReference type="Proteomes" id="UP000199263">
    <property type="component" value="Unassembled WGS sequence"/>
</dbReference>